<gene>
    <name evidence="2" type="ORF">LSH36_76g02009</name>
</gene>
<dbReference type="AlphaFoldDB" id="A0AAD9K2A3"/>
<organism evidence="2 3">
    <name type="scientific">Paralvinella palmiformis</name>
    <dbReference type="NCBI Taxonomy" id="53620"/>
    <lineage>
        <taxon>Eukaryota</taxon>
        <taxon>Metazoa</taxon>
        <taxon>Spiralia</taxon>
        <taxon>Lophotrochozoa</taxon>
        <taxon>Annelida</taxon>
        <taxon>Polychaeta</taxon>
        <taxon>Sedentaria</taxon>
        <taxon>Canalipalpata</taxon>
        <taxon>Terebellida</taxon>
        <taxon>Terebelliformia</taxon>
        <taxon>Alvinellidae</taxon>
        <taxon>Paralvinella</taxon>
    </lineage>
</organism>
<dbReference type="Proteomes" id="UP001208570">
    <property type="component" value="Unassembled WGS sequence"/>
</dbReference>
<feature type="compositionally biased region" description="Low complexity" evidence="1">
    <location>
        <begin position="8"/>
        <end position="20"/>
    </location>
</feature>
<evidence type="ECO:0000313" key="2">
    <source>
        <dbReference type="EMBL" id="KAK2163623.1"/>
    </source>
</evidence>
<reference evidence="2" key="1">
    <citation type="journal article" date="2023" name="Mol. Biol. Evol.">
        <title>Third-Generation Sequencing Reveals the Adaptive Role of the Epigenome in Three Deep-Sea Polychaetes.</title>
        <authorList>
            <person name="Perez M."/>
            <person name="Aroh O."/>
            <person name="Sun Y."/>
            <person name="Lan Y."/>
            <person name="Juniper S.K."/>
            <person name="Young C.R."/>
            <person name="Angers B."/>
            <person name="Qian P.Y."/>
        </authorList>
    </citation>
    <scope>NUCLEOTIDE SEQUENCE</scope>
    <source>
        <strain evidence="2">P08H-3</strain>
    </source>
</reference>
<sequence>MVDSQIKLSPPSVESLPSSSIDCRDRNRLYPPEPKPRKGATKGQQGSDLRLSVSETDDRILELLRILDRSFEYPKENDAIVTIYGFYNGIQEKRSEMVLLIRVKGSPGESFRWLRCGQIRMVFVSGLRYLYVVHLLMP</sequence>
<proteinExistence type="predicted"/>
<feature type="region of interest" description="Disordered" evidence="1">
    <location>
        <begin position="1"/>
        <end position="51"/>
    </location>
</feature>
<evidence type="ECO:0000313" key="3">
    <source>
        <dbReference type="Proteomes" id="UP001208570"/>
    </source>
</evidence>
<name>A0AAD9K2A3_9ANNE</name>
<protein>
    <submittedName>
        <fullName evidence="2">Uncharacterized protein</fullName>
    </submittedName>
</protein>
<accession>A0AAD9K2A3</accession>
<keyword evidence="3" id="KW-1185">Reference proteome</keyword>
<comment type="caution">
    <text evidence="2">The sequence shown here is derived from an EMBL/GenBank/DDBJ whole genome shotgun (WGS) entry which is preliminary data.</text>
</comment>
<dbReference type="EMBL" id="JAODUP010000076">
    <property type="protein sequence ID" value="KAK2163623.1"/>
    <property type="molecule type" value="Genomic_DNA"/>
</dbReference>
<evidence type="ECO:0000256" key="1">
    <source>
        <dbReference type="SAM" id="MobiDB-lite"/>
    </source>
</evidence>